<evidence type="ECO:0000313" key="3">
    <source>
        <dbReference type="EMBL" id="ONM45517.1"/>
    </source>
</evidence>
<sequence length="357" mass="38366">MQKPPRKLVRGLVAAAILIALAVVAWIELKPSGYGDGFVSGNGRIEATEINVATKLGGRVARILVDEGDFVDTGDVLAEMDTTTLQAQLQQAQAQSRQAENAIQTAQALVSQRESEHATAEALLLQRQAESNAAQKRYDRIKVLVQRNAMSRQQLDDAEAALQSAQAAVASARAQILSAEAGIAAARSQVIGAESALDAARAAVDRIAADITDSTLSADRHARVQFRTVEPGEVLGAGGRVLNLVDLTDVYMTFFLPERLAGRVAMGSDARIIIDAAPEYVIPATVSYVASVAQFTPKSVETEQEREKMMFRIRARIDPALLEEHIEQVKTGLPGVAWLKLDADADWPAELEVNVGH</sequence>
<dbReference type="Pfam" id="PF25876">
    <property type="entry name" value="HH_MFP_RND"/>
    <property type="match status" value="1"/>
</dbReference>
<gene>
    <name evidence="3" type="ORF">BXT89_02255</name>
</gene>
<dbReference type="FunFam" id="2.40.50.100:FF:000077">
    <property type="entry name" value="Glycoside hydrolase family 43"/>
    <property type="match status" value="1"/>
</dbReference>
<evidence type="ECO:0000256" key="1">
    <source>
        <dbReference type="SAM" id="Coils"/>
    </source>
</evidence>
<feature type="coiled-coil region" evidence="1">
    <location>
        <begin position="141"/>
        <end position="175"/>
    </location>
</feature>
<keyword evidence="4" id="KW-1185">Reference proteome</keyword>
<dbReference type="GO" id="GO:0005886">
    <property type="term" value="C:plasma membrane"/>
    <property type="evidence" value="ECO:0007669"/>
    <property type="project" value="TreeGrafter"/>
</dbReference>
<proteinExistence type="predicted"/>
<evidence type="ECO:0000259" key="2">
    <source>
        <dbReference type="Pfam" id="PF25876"/>
    </source>
</evidence>
<feature type="coiled-coil region" evidence="1">
    <location>
        <begin position="82"/>
        <end position="109"/>
    </location>
</feature>
<organism evidence="3 4">
    <name type="scientific">Halopseudomonas pachastrellae</name>
    <dbReference type="NCBI Taxonomy" id="254161"/>
    <lineage>
        <taxon>Bacteria</taxon>
        <taxon>Pseudomonadati</taxon>
        <taxon>Pseudomonadota</taxon>
        <taxon>Gammaproteobacteria</taxon>
        <taxon>Pseudomonadales</taxon>
        <taxon>Pseudomonadaceae</taxon>
        <taxon>Halopseudomonas</taxon>
    </lineage>
</organism>
<feature type="domain" description="Multidrug resistance protein MdtA-like alpha-helical hairpin" evidence="2">
    <location>
        <begin position="118"/>
        <end position="180"/>
    </location>
</feature>
<dbReference type="InterPro" id="IPR058624">
    <property type="entry name" value="MdtA-like_HH"/>
</dbReference>
<dbReference type="PANTHER" id="PTHR30438:SF2">
    <property type="entry name" value="MEMBRANE PROTEIN"/>
    <property type="match status" value="1"/>
</dbReference>
<dbReference type="Gene3D" id="2.40.30.170">
    <property type="match status" value="1"/>
</dbReference>
<name>A0A1S8DMB1_9GAMM</name>
<dbReference type="AlphaFoldDB" id="A0A1S8DMB1"/>
<dbReference type="EMBL" id="MUBC01000003">
    <property type="protein sequence ID" value="ONM45517.1"/>
    <property type="molecule type" value="Genomic_DNA"/>
</dbReference>
<dbReference type="PANTHER" id="PTHR30438">
    <property type="entry name" value="36 KDA ANTIGEN-RELATED"/>
    <property type="match status" value="1"/>
</dbReference>
<dbReference type="SUPFAM" id="SSF111369">
    <property type="entry name" value="HlyD-like secretion proteins"/>
    <property type="match status" value="2"/>
</dbReference>
<keyword evidence="1" id="KW-0175">Coiled coil</keyword>
<reference evidence="3 4" key="1">
    <citation type="submission" date="2017-01" db="EMBL/GenBank/DDBJ databases">
        <title>Draft genome sequence of Pseudomonas pachastrellae type strain CCUG 46540T from a deep sea.</title>
        <authorList>
            <person name="Gomila M."/>
            <person name="Mulet M."/>
            <person name="Lalucat J."/>
            <person name="Garcia-Valdes E."/>
        </authorList>
    </citation>
    <scope>NUCLEOTIDE SEQUENCE [LARGE SCALE GENOMIC DNA]</scope>
    <source>
        <strain evidence="3 4">CCUG 46540</strain>
    </source>
</reference>
<dbReference type="RefSeq" id="WP_083724253.1">
    <property type="nucleotide sequence ID" value="NZ_FOUD01000010.1"/>
</dbReference>
<dbReference type="STRING" id="254161.SAMN05216256_11093"/>
<dbReference type="Gene3D" id="1.10.287.470">
    <property type="entry name" value="Helix hairpin bin"/>
    <property type="match status" value="2"/>
</dbReference>
<dbReference type="OrthoDB" id="9778236at2"/>
<dbReference type="GO" id="GO:0016787">
    <property type="term" value="F:hydrolase activity"/>
    <property type="evidence" value="ECO:0007669"/>
    <property type="project" value="UniProtKB-KW"/>
</dbReference>
<accession>A0A1S8DMB1</accession>
<protein>
    <submittedName>
        <fullName evidence="3">Glycoside hydrolase family 43</fullName>
    </submittedName>
</protein>
<comment type="caution">
    <text evidence="3">The sequence shown here is derived from an EMBL/GenBank/DDBJ whole genome shotgun (WGS) entry which is preliminary data.</text>
</comment>
<keyword evidence="3" id="KW-0378">Hydrolase</keyword>
<evidence type="ECO:0000313" key="4">
    <source>
        <dbReference type="Proteomes" id="UP000242847"/>
    </source>
</evidence>
<dbReference type="Proteomes" id="UP000242847">
    <property type="component" value="Unassembled WGS sequence"/>
</dbReference>
<dbReference type="Gene3D" id="2.40.50.100">
    <property type="match status" value="1"/>
</dbReference>